<keyword evidence="1" id="KW-0175">Coiled coil</keyword>
<dbReference type="EMBL" id="CP043431">
    <property type="protein sequence ID" value="QNT63755.1"/>
    <property type="molecule type" value="Genomic_DNA"/>
</dbReference>
<proteinExistence type="predicted"/>
<dbReference type="Proteomes" id="UP000516446">
    <property type="component" value="Chromosome"/>
</dbReference>
<name>A0A7H1MJX4_9LACO</name>
<organism evidence="3 4">
    <name type="scientific">Weissella koreensis</name>
    <dbReference type="NCBI Taxonomy" id="165096"/>
    <lineage>
        <taxon>Bacteria</taxon>
        <taxon>Bacillati</taxon>
        <taxon>Bacillota</taxon>
        <taxon>Bacilli</taxon>
        <taxon>Lactobacillales</taxon>
        <taxon>Lactobacillaceae</taxon>
        <taxon>Weissella</taxon>
    </lineage>
</organism>
<feature type="coiled-coil region" evidence="1">
    <location>
        <begin position="59"/>
        <end position="174"/>
    </location>
</feature>
<accession>A0A7H1MJX4</accession>
<evidence type="ECO:0000313" key="3">
    <source>
        <dbReference type="EMBL" id="QNT63760.1"/>
    </source>
</evidence>
<dbReference type="EMBL" id="CP043431">
    <property type="protein sequence ID" value="QNT63760.1"/>
    <property type="molecule type" value="Genomic_DNA"/>
</dbReference>
<keyword evidence="4" id="KW-1185">Reference proteome</keyword>
<dbReference type="AlphaFoldDB" id="A0A7H1MJX4"/>
<sequence>MGTTTDRIEREMGLVNDVMSQGTEFLTELDNHRLTTNAVRAWRLNIGRSLGRLSGDKAKDLSEDELNELNSKINEINMDKEDLDVAVILRTDDQANDYLKKLKNRKRELTALKNQLGKVKIANSQEILKSINDNLSAVEANKSKVLAWQLDNQNKASEADLEELKAMVIKMNSEIM</sequence>
<reference evidence="3 4" key="1">
    <citation type="submission" date="2019-08" db="EMBL/GenBank/DDBJ databases">
        <authorList>
            <person name="Chang H.C."/>
            <person name="Mun S.Y."/>
        </authorList>
    </citation>
    <scope>NUCLEOTIDE SEQUENCE [LARGE SCALE GENOMIC DNA]</scope>
    <source>
        <strain evidence="3 4">SK</strain>
    </source>
</reference>
<evidence type="ECO:0000313" key="2">
    <source>
        <dbReference type="EMBL" id="QNT63755.1"/>
    </source>
</evidence>
<protein>
    <submittedName>
        <fullName evidence="3">Uncharacterized protein</fullName>
    </submittedName>
</protein>
<evidence type="ECO:0000256" key="1">
    <source>
        <dbReference type="SAM" id="Coils"/>
    </source>
</evidence>
<gene>
    <name evidence="2" type="ORF">FY536_00035</name>
    <name evidence="3" type="ORF">FY536_00070</name>
</gene>
<dbReference type="RefSeq" id="WP_006844799.1">
    <property type="nucleotide sequence ID" value="NZ_CP026847.1"/>
</dbReference>
<evidence type="ECO:0000313" key="4">
    <source>
        <dbReference type="Proteomes" id="UP000516446"/>
    </source>
</evidence>